<feature type="compositionally biased region" description="Pro residues" evidence="1">
    <location>
        <begin position="201"/>
        <end position="212"/>
    </location>
</feature>
<reference evidence="2 3" key="1">
    <citation type="submission" date="2019-07" db="EMBL/GenBank/DDBJ databases">
        <title>Cryptosporangium phraense sp. nov., isolated from plant litter.</title>
        <authorList>
            <person name="Suriyachadkun C."/>
        </authorList>
    </citation>
    <scope>NUCLEOTIDE SEQUENCE [LARGE SCALE GENOMIC DNA]</scope>
    <source>
        <strain evidence="2 3">A-T 5661</strain>
    </source>
</reference>
<feature type="region of interest" description="Disordered" evidence="1">
    <location>
        <begin position="124"/>
        <end position="212"/>
    </location>
</feature>
<evidence type="ECO:0000313" key="2">
    <source>
        <dbReference type="EMBL" id="TQS40618.1"/>
    </source>
</evidence>
<feature type="non-terminal residue" evidence="2">
    <location>
        <position position="212"/>
    </location>
</feature>
<dbReference type="EMBL" id="VIRS01000037">
    <property type="protein sequence ID" value="TQS40618.1"/>
    <property type="molecule type" value="Genomic_DNA"/>
</dbReference>
<accession>A0A545AH16</accession>
<evidence type="ECO:0000313" key="3">
    <source>
        <dbReference type="Proteomes" id="UP000317982"/>
    </source>
</evidence>
<keyword evidence="3" id="KW-1185">Reference proteome</keyword>
<name>A0A545AH16_9ACTN</name>
<organism evidence="2 3">
    <name type="scientific">Cryptosporangium phraense</name>
    <dbReference type="NCBI Taxonomy" id="2593070"/>
    <lineage>
        <taxon>Bacteria</taxon>
        <taxon>Bacillati</taxon>
        <taxon>Actinomycetota</taxon>
        <taxon>Actinomycetes</taxon>
        <taxon>Cryptosporangiales</taxon>
        <taxon>Cryptosporangiaceae</taxon>
        <taxon>Cryptosporangium</taxon>
    </lineage>
</organism>
<feature type="compositionally biased region" description="Acidic residues" evidence="1">
    <location>
        <begin position="60"/>
        <end position="71"/>
    </location>
</feature>
<protein>
    <submittedName>
        <fullName evidence="2">Uncharacterized protein</fullName>
    </submittedName>
</protein>
<feature type="compositionally biased region" description="Low complexity" evidence="1">
    <location>
        <begin position="179"/>
        <end position="200"/>
    </location>
</feature>
<proteinExistence type="predicted"/>
<evidence type="ECO:0000256" key="1">
    <source>
        <dbReference type="SAM" id="MobiDB-lite"/>
    </source>
</evidence>
<gene>
    <name evidence="2" type="ORF">FL583_33775</name>
</gene>
<sequence>MSWGGSAGALSLASVSEVPLTGFGRTESTVEPPRVAETPASEKEPILRLSVAPTQLQVPDTDDSEDPEDEPVLFLEDLPDEFRQLIEAQLLAPQWMPARPVSGIQLPEPSALVPRLTMAPRQLVLNPAEDDSSAADGAESVGTGEAAGDSGEDERNSRNSGGGSALVSGGARLARRLLRPLAPLSRGQHQTPAEPAQPATPARPGPPATPAT</sequence>
<feature type="region of interest" description="Disordered" evidence="1">
    <location>
        <begin position="21"/>
        <end position="71"/>
    </location>
</feature>
<comment type="caution">
    <text evidence="2">The sequence shown here is derived from an EMBL/GenBank/DDBJ whole genome shotgun (WGS) entry which is preliminary data.</text>
</comment>
<dbReference type="InParanoid" id="A0A545AH16"/>
<dbReference type="AlphaFoldDB" id="A0A545AH16"/>
<dbReference type="Proteomes" id="UP000317982">
    <property type="component" value="Unassembled WGS sequence"/>
</dbReference>